<dbReference type="EMBL" id="CVRI01000005">
    <property type="protein sequence ID" value="CRK87813.1"/>
    <property type="molecule type" value="Genomic_DNA"/>
</dbReference>
<organism evidence="1 2">
    <name type="scientific">Clunio marinus</name>
    <dbReference type="NCBI Taxonomy" id="568069"/>
    <lineage>
        <taxon>Eukaryota</taxon>
        <taxon>Metazoa</taxon>
        <taxon>Ecdysozoa</taxon>
        <taxon>Arthropoda</taxon>
        <taxon>Hexapoda</taxon>
        <taxon>Insecta</taxon>
        <taxon>Pterygota</taxon>
        <taxon>Neoptera</taxon>
        <taxon>Endopterygota</taxon>
        <taxon>Diptera</taxon>
        <taxon>Nematocera</taxon>
        <taxon>Chironomoidea</taxon>
        <taxon>Chironomidae</taxon>
        <taxon>Clunio</taxon>
    </lineage>
</organism>
<proteinExistence type="predicted"/>
<reference evidence="1 2" key="1">
    <citation type="submission" date="2015-04" db="EMBL/GenBank/DDBJ databases">
        <authorList>
            <person name="Syromyatnikov M.Y."/>
            <person name="Popov V.N."/>
        </authorList>
    </citation>
    <scope>NUCLEOTIDE SEQUENCE [LARGE SCALE GENOMIC DNA]</scope>
</reference>
<accession>A0A1J1HIH6</accession>
<evidence type="ECO:0000313" key="2">
    <source>
        <dbReference type="Proteomes" id="UP000183832"/>
    </source>
</evidence>
<dbReference type="AlphaFoldDB" id="A0A1J1HIH6"/>
<dbReference type="Proteomes" id="UP000183832">
    <property type="component" value="Unassembled WGS sequence"/>
</dbReference>
<gene>
    <name evidence="1" type="ORF">CLUMA_CG001599</name>
</gene>
<protein>
    <submittedName>
        <fullName evidence="1">CLUMA_CG001599, isoform A</fullName>
    </submittedName>
</protein>
<name>A0A1J1HIH6_9DIPT</name>
<keyword evidence="2" id="KW-1185">Reference proteome</keyword>
<evidence type="ECO:0000313" key="1">
    <source>
        <dbReference type="EMBL" id="CRK87813.1"/>
    </source>
</evidence>
<sequence>MDCEKIKNLNVIVIDIRASTEEHSKGNTNCLYLLDRSLQSYGFWRKFFDLHICLQVFVCLTLILKE</sequence>